<reference evidence="1" key="1">
    <citation type="submission" date="2016-01" db="EMBL/GenBank/DDBJ databases">
        <authorList>
            <person name="Mcilroy J.S."/>
            <person name="Karst M S."/>
            <person name="Albertsen M."/>
        </authorList>
    </citation>
    <scope>NUCLEOTIDE SEQUENCE</scope>
    <source>
        <strain evidence="1">Cfx-K</strain>
    </source>
</reference>
<dbReference type="EMBL" id="LN890655">
    <property type="protein sequence ID" value="CUS03858.2"/>
    <property type="molecule type" value="Genomic_DNA"/>
</dbReference>
<dbReference type="RefSeq" id="WP_095043291.1">
    <property type="nucleotide sequence ID" value="NZ_LN890655.1"/>
</dbReference>
<dbReference type="Pfam" id="PF09569">
    <property type="entry name" value="RE_ScaI"/>
    <property type="match status" value="1"/>
</dbReference>
<dbReference type="REBASE" id="154717">
    <property type="entry name" value="AspCfxKORF1979P"/>
</dbReference>
<dbReference type="AlphaFoldDB" id="A0A160T471"/>
<organism evidence="1 2">
    <name type="scientific">Candidatus Promineifilum breve</name>
    <dbReference type="NCBI Taxonomy" id="1806508"/>
    <lineage>
        <taxon>Bacteria</taxon>
        <taxon>Bacillati</taxon>
        <taxon>Chloroflexota</taxon>
        <taxon>Ardenticatenia</taxon>
        <taxon>Candidatus Promineifilales</taxon>
        <taxon>Candidatus Promineifilaceae</taxon>
        <taxon>Candidatus Promineifilum</taxon>
    </lineage>
</organism>
<protein>
    <submittedName>
        <fullName evidence="1">Type-2 restriction enzyme ScaI</fullName>
        <ecNumber evidence="1">3.1.21.4</ecNumber>
    </submittedName>
</protein>
<keyword evidence="2" id="KW-1185">Reference proteome</keyword>
<dbReference type="GO" id="GO:0009036">
    <property type="term" value="F:type II site-specific deoxyribonuclease activity"/>
    <property type="evidence" value="ECO:0007669"/>
    <property type="project" value="UniProtKB-EC"/>
</dbReference>
<dbReference type="Proteomes" id="UP000215027">
    <property type="component" value="Chromosome I"/>
</dbReference>
<gene>
    <name evidence="1" type="primary">scaIR</name>
    <name evidence="1" type="ORF">CFX0092_A1980</name>
</gene>
<evidence type="ECO:0000313" key="2">
    <source>
        <dbReference type="Proteomes" id="UP000215027"/>
    </source>
</evidence>
<dbReference type="KEGG" id="pbf:CFX0092_A1980"/>
<name>A0A160T471_9CHLR</name>
<dbReference type="OrthoDB" id="9149263at2"/>
<keyword evidence="1" id="KW-0378">Hydrolase</keyword>
<dbReference type="InterPro" id="IPR019069">
    <property type="entry name" value="Restrct_endonuc_II_ScaI"/>
</dbReference>
<sequence length="195" mass="22793">MKSPYHELPIEMWVTRTRELIDAHPLDPNEIYEVVLTVWDDIFNSKIGSKPFKIGQDLFPRPQIMAYFLHELIPLEFSSRYPGVWRREETADEKDLVYIPDPNYSIEIKTSSSAKRIFGNRSYTQEAENSKKSKSGYYLAINFQRFSSSQKPRIIGVRFGWIDHFDWIGQATATGQQARLDLASERYKLLNLPLQ</sequence>
<dbReference type="EC" id="3.1.21.4" evidence="1"/>
<evidence type="ECO:0000313" key="1">
    <source>
        <dbReference type="EMBL" id="CUS03858.2"/>
    </source>
</evidence>
<accession>A0A160T471</accession>
<proteinExistence type="predicted"/>